<dbReference type="Proteomes" id="UP001212411">
    <property type="component" value="Chromosome 1"/>
</dbReference>
<name>A0AAE9W7R7_9SCHI</name>
<dbReference type="GO" id="GO:0008168">
    <property type="term" value="F:methyltransferase activity"/>
    <property type="evidence" value="ECO:0007669"/>
    <property type="project" value="UniProtKB-KW"/>
</dbReference>
<dbReference type="RefSeq" id="XP_056035188.1">
    <property type="nucleotide sequence ID" value="XM_056180043.1"/>
</dbReference>
<evidence type="ECO:0000313" key="3">
    <source>
        <dbReference type="Proteomes" id="UP001212411"/>
    </source>
</evidence>
<dbReference type="Gene3D" id="2.40.50.140">
    <property type="entry name" value="Nucleic acid-binding proteins"/>
    <property type="match status" value="1"/>
</dbReference>
<dbReference type="CDD" id="cd18086">
    <property type="entry name" value="HsC9orf114-like"/>
    <property type="match status" value="1"/>
</dbReference>
<sequence>MESSRRYTVSVAVPVSCLNEAGNLQLKSALVYQIARLAIVYEIDEIILVADPESVQQTQNATASSDCYIRDPLKFFSDILGYMETPTFMRKTLFPLLPHLKYMGLFPVIQLRNDSSQVLDKNFPYKEGYVLNQFPRSKNKYLVHAGFEHPVQVTSTQPLSAKDRLTIRMKPQAPNAEGYLQGDIVSCTAPREKGGRYWGFQIRHSSSLSDLLKGPYKGGYDLKVQINNSTHVSPADLSNNLESSFRHVLLLFGNAYEDQRVDDLHTINPFPFVLPIQPRLEENFLAAMAPLSSVLKCHGRH</sequence>
<organism evidence="2 3">
    <name type="scientific">Schizosaccharomyces osmophilus</name>
    <dbReference type="NCBI Taxonomy" id="2545709"/>
    <lineage>
        <taxon>Eukaryota</taxon>
        <taxon>Fungi</taxon>
        <taxon>Dikarya</taxon>
        <taxon>Ascomycota</taxon>
        <taxon>Taphrinomycotina</taxon>
        <taxon>Schizosaccharomycetes</taxon>
        <taxon>Schizosaccharomycetales</taxon>
        <taxon>Schizosaccharomycetaceae</taxon>
        <taxon>Schizosaccharomyces</taxon>
    </lineage>
</organism>
<dbReference type="InterPro" id="IPR003750">
    <property type="entry name" value="Put_MeTrfase-C9orf114-like"/>
</dbReference>
<evidence type="ECO:0000313" key="2">
    <source>
        <dbReference type="EMBL" id="WBW70945.1"/>
    </source>
</evidence>
<dbReference type="PANTHER" id="PTHR12150:SF13">
    <property type="entry name" value="METHYLTRANSFERASE C9ORF114-RELATED"/>
    <property type="match status" value="1"/>
</dbReference>
<proteinExistence type="inferred from homology"/>
<accession>A0AAE9W7R7</accession>
<keyword evidence="3" id="KW-1185">Reference proteome</keyword>
<dbReference type="KEGG" id="som:SOMG_01250"/>
<dbReference type="InterPro" id="IPR029028">
    <property type="entry name" value="Alpha/beta_knot_MTases"/>
</dbReference>
<comment type="similarity">
    <text evidence="1">Belongs to the class IV-like SAM-binding methyltransferase superfamily.</text>
</comment>
<dbReference type="GO" id="GO:0032259">
    <property type="term" value="P:methylation"/>
    <property type="evidence" value="ECO:0007669"/>
    <property type="project" value="UniProtKB-KW"/>
</dbReference>
<dbReference type="SUPFAM" id="SSF75217">
    <property type="entry name" value="alpha/beta knot"/>
    <property type="match status" value="1"/>
</dbReference>
<protein>
    <submittedName>
        <fullName evidence="2">SPOUT domain containing methyltransferase</fullName>
    </submittedName>
</protein>
<dbReference type="GeneID" id="80874732"/>
<evidence type="ECO:0000256" key="1">
    <source>
        <dbReference type="ARBA" id="ARBA00009841"/>
    </source>
</evidence>
<dbReference type="AlphaFoldDB" id="A0AAE9W7R7"/>
<dbReference type="InterPro" id="IPR029026">
    <property type="entry name" value="tRNA_m1G_MTases_N"/>
</dbReference>
<dbReference type="PANTHER" id="PTHR12150">
    <property type="entry name" value="CLASS IV SAM-BINDING METHYLTRANSFERASE-RELATED"/>
    <property type="match status" value="1"/>
</dbReference>
<keyword evidence="2" id="KW-0808">Transferase</keyword>
<gene>
    <name evidence="2" type="ORF">SOMG_01250</name>
</gene>
<dbReference type="Gene3D" id="3.40.1280.10">
    <property type="match status" value="1"/>
</dbReference>
<dbReference type="EMBL" id="CP115611">
    <property type="protein sequence ID" value="WBW70945.1"/>
    <property type="molecule type" value="Genomic_DNA"/>
</dbReference>
<keyword evidence="2" id="KW-0489">Methyltransferase</keyword>
<dbReference type="Pfam" id="PF02598">
    <property type="entry name" value="Methyltrn_RNA_3"/>
    <property type="match status" value="1"/>
</dbReference>
<reference evidence="2 3" key="1">
    <citation type="journal article" date="2023" name="G3 (Bethesda)">
        <title>A high-quality reference genome for the fission yeast Schizosaccharomyces osmophilus.</title>
        <authorList>
            <person name="Jia G.S."/>
            <person name="Zhang W.C."/>
            <person name="Liang Y."/>
            <person name="Liu X.H."/>
            <person name="Rhind N."/>
            <person name="Pidoux A."/>
            <person name="Brysch-Herzberg M."/>
            <person name="Du L.L."/>
        </authorList>
    </citation>
    <scope>NUCLEOTIDE SEQUENCE [LARGE SCALE GENOMIC DNA]</scope>
    <source>
        <strain evidence="2 3">CBS 15793</strain>
    </source>
</reference>
<dbReference type="InterPro" id="IPR012340">
    <property type="entry name" value="NA-bd_OB-fold"/>
</dbReference>